<accession>A0A453STJ0</accession>
<evidence type="ECO:0000313" key="1">
    <source>
        <dbReference type="EnsemblPlants" id="AET7Gv21067400.2"/>
    </source>
</evidence>
<sequence>PCRRRLFSRPHLPSACHYPAGAAAAASSSPPATHLPLLASRLAVTPLPPPLPPHIRPARWNTRLRQEYLYRKSLKGKECQHYEKRCRIQEVLGKGKPIPTKLRNEGLALRRKIDLGDQDRAGQLGTACVCLSDSYRRKDTFSFLLDGQQHNRNNRSISADGCRLCRLEKRRSRLTPLLYWGHQPSCLRCACAQVLHPSERWVTCPSAERQVGAASR</sequence>
<evidence type="ECO:0000313" key="2">
    <source>
        <dbReference type="Proteomes" id="UP000015105"/>
    </source>
</evidence>
<reference evidence="1" key="5">
    <citation type="journal article" date="2021" name="G3 (Bethesda)">
        <title>Aegilops tauschii genome assembly Aet v5.0 features greater sequence contiguity and improved annotation.</title>
        <authorList>
            <person name="Wang L."/>
            <person name="Zhu T."/>
            <person name="Rodriguez J.C."/>
            <person name="Deal K.R."/>
            <person name="Dubcovsky J."/>
            <person name="McGuire P.E."/>
            <person name="Lux T."/>
            <person name="Spannagl M."/>
            <person name="Mayer K.F.X."/>
            <person name="Baldrich P."/>
            <person name="Meyers B.C."/>
            <person name="Huo N."/>
            <person name="Gu Y.Q."/>
            <person name="Zhou H."/>
            <person name="Devos K.M."/>
            <person name="Bennetzen J.L."/>
            <person name="Unver T."/>
            <person name="Budak H."/>
            <person name="Gulick P.J."/>
            <person name="Galiba G."/>
            <person name="Kalapos B."/>
            <person name="Nelson D.R."/>
            <person name="Li P."/>
            <person name="You F.M."/>
            <person name="Luo M.C."/>
            <person name="Dvorak J."/>
        </authorList>
    </citation>
    <scope>NUCLEOTIDE SEQUENCE [LARGE SCALE GENOMIC DNA]</scope>
    <source>
        <strain evidence="1">cv. AL8/78</strain>
    </source>
</reference>
<dbReference type="AlphaFoldDB" id="A0A453STJ0"/>
<reference evidence="2" key="2">
    <citation type="journal article" date="2017" name="Nat. Plants">
        <title>The Aegilops tauschii genome reveals multiple impacts of transposons.</title>
        <authorList>
            <person name="Zhao G."/>
            <person name="Zou C."/>
            <person name="Li K."/>
            <person name="Wang K."/>
            <person name="Li T."/>
            <person name="Gao L."/>
            <person name="Zhang X."/>
            <person name="Wang H."/>
            <person name="Yang Z."/>
            <person name="Liu X."/>
            <person name="Jiang W."/>
            <person name="Mao L."/>
            <person name="Kong X."/>
            <person name="Jiao Y."/>
            <person name="Jia J."/>
        </authorList>
    </citation>
    <scope>NUCLEOTIDE SEQUENCE [LARGE SCALE GENOMIC DNA]</scope>
    <source>
        <strain evidence="2">cv. AL8/78</strain>
    </source>
</reference>
<reference evidence="1" key="4">
    <citation type="submission" date="2019-03" db="UniProtKB">
        <authorList>
            <consortium name="EnsemblPlants"/>
        </authorList>
    </citation>
    <scope>IDENTIFICATION</scope>
</reference>
<protein>
    <submittedName>
        <fullName evidence="1">Uncharacterized protein</fullName>
    </submittedName>
</protein>
<organism evidence="1 2">
    <name type="scientific">Aegilops tauschii subsp. strangulata</name>
    <name type="common">Goatgrass</name>
    <dbReference type="NCBI Taxonomy" id="200361"/>
    <lineage>
        <taxon>Eukaryota</taxon>
        <taxon>Viridiplantae</taxon>
        <taxon>Streptophyta</taxon>
        <taxon>Embryophyta</taxon>
        <taxon>Tracheophyta</taxon>
        <taxon>Spermatophyta</taxon>
        <taxon>Magnoliopsida</taxon>
        <taxon>Liliopsida</taxon>
        <taxon>Poales</taxon>
        <taxon>Poaceae</taxon>
        <taxon>BOP clade</taxon>
        <taxon>Pooideae</taxon>
        <taxon>Triticodae</taxon>
        <taxon>Triticeae</taxon>
        <taxon>Triticinae</taxon>
        <taxon>Aegilops</taxon>
    </lineage>
</organism>
<reference evidence="2" key="1">
    <citation type="journal article" date="2014" name="Science">
        <title>Ancient hybridizations among the ancestral genomes of bread wheat.</title>
        <authorList>
            <consortium name="International Wheat Genome Sequencing Consortium,"/>
            <person name="Marcussen T."/>
            <person name="Sandve S.R."/>
            <person name="Heier L."/>
            <person name="Spannagl M."/>
            <person name="Pfeifer M."/>
            <person name="Jakobsen K.S."/>
            <person name="Wulff B.B."/>
            <person name="Steuernagel B."/>
            <person name="Mayer K.F."/>
            <person name="Olsen O.A."/>
        </authorList>
    </citation>
    <scope>NUCLEOTIDE SEQUENCE [LARGE SCALE GENOMIC DNA]</scope>
    <source>
        <strain evidence="2">cv. AL8/78</strain>
    </source>
</reference>
<proteinExistence type="predicted"/>
<reference evidence="1" key="3">
    <citation type="journal article" date="2017" name="Nature">
        <title>Genome sequence of the progenitor of the wheat D genome Aegilops tauschii.</title>
        <authorList>
            <person name="Luo M.C."/>
            <person name="Gu Y.Q."/>
            <person name="Puiu D."/>
            <person name="Wang H."/>
            <person name="Twardziok S.O."/>
            <person name="Deal K.R."/>
            <person name="Huo N."/>
            <person name="Zhu T."/>
            <person name="Wang L."/>
            <person name="Wang Y."/>
            <person name="McGuire P.E."/>
            <person name="Liu S."/>
            <person name="Long H."/>
            <person name="Ramasamy R.K."/>
            <person name="Rodriguez J.C."/>
            <person name="Van S.L."/>
            <person name="Yuan L."/>
            <person name="Wang Z."/>
            <person name="Xia Z."/>
            <person name="Xiao L."/>
            <person name="Anderson O.D."/>
            <person name="Ouyang S."/>
            <person name="Liang Y."/>
            <person name="Zimin A.V."/>
            <person name="Pertea G."/>
            <person name="Qi P."/>
            <person name="Bennetzen J.L."/>
            <person name="Dai X."/>
            <person name="Dawson M.W."/>
            <person name="Muller H.G."/>
            <person name="Kugler K."/>
            <person name="Rivarola-Duarte L."/>
            <person name="Spannagl M."/>
            <person name="Mayer K.F.X."/>
            <person name="Lu F.H."/>
            <person name="Bevan M.W."/>
            <person name="Leroy P."/>
            <person name="Li P."/>
            <person name="You F.M."/>
            <person name="Sun Q."/>
            <person name="Liu Z."/>
            <person name="Lyons E."/>
            <person name="Wicker T."/>
            <person name="Salzberg S.L."/>
            <person name="Devos K.M."/>
            <person name="Dvorak J."/>
        </authorList>
    </citation>
    <scope>NUCLEOTIDE SEQUENCE [LARGE SCALE GENOMIC DNA]</scope>
    <source>
        <strain evidence="1">cv. AL8/78</strain>
    </source>
</reference>
<dbReference type="STRING" id="200361.A0A453STJ0"/>
<dbReference type="Proteomes" id="UP000015105">
    <property type="component" value="Chromosome 7D"/>
</dbReference>
<keyword evidence="2" id="KW-1185">Reference proteome</keyword>
<dbReference type="EnsemblPlants" id="AET7Gv21067400.2">
    <property type="protein sequence ID" value="AET7Gv21067400.2"/>
    <property type="gene ID" value="AET7Gv21067400"/>
</dbReference>
<dbReference type="Gramene" id="AET7Gv21067400.2">
    <property type="protein sequence ID" value="AET7Gv21067400.2"/>
    <property type="gene ID" value="AET7Gv21067400"/>
</dbReference>
<name>A0A453STJ0_AEGTS</name>